<feature type="compositionally biased region" description="Low complexity" evidence="1">
    <location>
        <begin position="438"/>
        <end position="448"/>
    </location>
</feature>
<dbReference type="EMBL" id="LN651281">
    <property type="protein sequence ID" value="CEJ16410.1"/>
    <property type="molecule type" value="Genomic_DNA"/>
</dbReference>
<name>A0A7U7JCN7_RALSL</name>
<evidence type="ECO:0000313" key="2">
    <source>
        <dbReference type="EMBL" id="CEJ16410.1"/>
    </source>
</evidence>
<feature type="compositionally biased region" description="Low complexity" evidence="1">
    <location>
        <begin position="14"/>
        <end position="23"/>
    </location>
</feature>
<dbReference type="RefSeq" id="WP_020957562.1">
    <property type="nucleotide sequence ID" value="NZ_LN651281.1"/>
</dbReference>
<organism evidence="2 3">
    <name type="scientific">Ralstonia solanacearum IPO1609</name>
    <dbReference type="NCBI Taxonomy" id="564066"/>
    <lineage>
        <taxon>Bacteria</taxon>
        <taxon>Pseudomonadati</taxon>
        <taxon>Pseudomonadota</taxon>
        <taxon>Betaproteobacteria</taxon>
        <taxon>Burkholderiales</taxon>
        <taxon>Burkholderiaceae</taxon>
        <taxon>Ralstonia</taxon>
        <taxon>Ralstonia solanacearum species complex</taxon>
    </lineage>
</organism>
<feature type="compositionally biased region" description="Basic and acidic residues" evidence="1">
    <location>
        <begin position="1"/>
        <end position="11"/>
    </location>
</feature>
<dbReference type="InterPro" id="IPR049928">
    <property type="entry name" value="XopP-like"/>
</dbReference>
<keyword evidence="3" id="KW-1185">Reference proteome</keyword>
<accession>A0A7U7JCN7</accession>
<proteinExistence type="predicted"/>
<protein>
    <submittedName>
        <fullName evidence="2">Type III effector protein HLK3</fullName>
    </submittedName>
</protein>
<dbReference type="Proteomes" id="UP000053470">
    <property type="component" value="Unassembled WGS sequence"/>
</dbReference>
<evidence type="ECO:0000256" key="1">
    <source>
        <dbReference type="SAM" id="MobiDB-lite"/>
    </source>
</evidence>
<gene>
    <name evidence="2" type="primary">ripH3</name>
    <name evidence="2" type="ORF">RSIPO_03105</name>
</gene>
<dbReference type="AlphaFoldDB" id="A0A7U7JCN7"/>
<evidence type="ECO:0000313" key="3">
    <source>
        <dbReference type="Proteomes" id="UP000053470"/>
    </source>
</evidence>
<dbReference type="NCBIfam" id="NF041354">
    <property type="entry name" value="XopP"/>
    <property type="match status" value="1"/>
</dbReference>
<reference evidence="2" key="1">
    <citation type="submission" date="2014-11" db="EMBL/GenBank/DDBJ databases">
        <authorList>
            <person name="Genoscope - CEA"/>
        </authorList>
    </citation>
    <scope>NUCLEOTIDE SEQUENCE</scope>
    <source>
        <strain evidence="2">IPO1609</strain>
    </source>
</reference>
<feature type="region of interest" description="Disordered" evidence="1">
    <location>
        <begin position="1"/>
        <end position="38"/>
    </location>
</feature>
<feature type="compositionally biased region" description="Low complexity" evidence="1">
    <location>
        <begin position="410"/>
        <end position="421"/>
    </location>
</feature>
<feature type="region of interest" description="Disordered" evidence="1">
    <location>
        <begin position="399"/>
        <end position="456"/>
    </location>
</feature>
<sequence length="708" mass="77111">MLRGRVDERNIRVPAAPAATPAPIDSERAVSPPVGGRQAVRPAALADLAKAPAASVSADAAGSLSRRAALPAAPDDPGVVLNKALDSIAAWKAPVAAEQAPQGKVRSPEDEAQFAGPIMAAAWTGLNALATLKMQGRTTDSYADQTEVLLLVVLAKASSVVLDVRDHQLRAQWSQLRAVQADTAETESGPAEDPEPDFDVEQLPRWLVDLKQVRDAQDEIMTRFKSSRASKAVRAGLPPIMPEITLEQSRCRTAMQTVHAIIISDRAGWLLVLAEWKALPDVVTRVSELRQACYHRRPEVAAASSVLEAEADESWMRRRPAAQSADRPTLQELHQHHEVLQDYGRQLDLVGRDMCLDAAAMIEMNDADGLWQCMMDIAHSIAGYQEGLEALCRAAGSVRPARVEPPPQPAAERPSAEPARPSGSARRTHGKPGKQSGAIAAAPAIRPAPVDKRTDTQKTADTLLKQYRIDRNTVSQCDGDLIRVAQSLGKDTRTLQRELADPRRDGAITADYLRSAVRDWLGDVEKIGLLRDAVAALPEKDVRVGQLAGRIKALERIGRQLDTMEADLLKGDVCPRAPHLRRLLNAKENQIRFVSQPARLPAETRNDRLGTLFEMRIGLKPLSDGRRVAPWVVHIHTREPTTADALSTMPSGNFAAVHLKTDWEKNLGPRWEAVMRALGYPEAKVHRGPIGTELLGQLFARVKLPAPG</sequence>
<reference evidence="2" key="2">
    <citation type="submission" date="2022-04" db="EMBL/GenBank/DDBJ databases">
        <title>Genomic draft of R. solanacearum strain IPO1609, a phylotype IIB1/biovar 2/race 3 strain isolated from potato in Europe.</title>
        <authorList>
            <person name="Boucher C."/>
            <person name="Carrere S."/>
            <person name="Dossat C."/>
            <person name="Elbaz M."/>
            <person name="Genin S."/>
            <person name="Gouzy J."/>
            <person name="Prior P."/>
            <person name="Segurens B."/>
            <person name="Wincker P."/>
        </authorList>
    </citation>
    <scope>NUCLEOTIDE SEQUENCE</scope>
    <source>
        <strain evidence="2">IPO1609</strain>
    </source>
</reference>